<dbReference type="Proteomes" id="UP000823775">
    <property type="component" value="Unassembled WGS sequence"/>
</dbReference>
<keyword evidence="2" id="KW-1185">Reference proteome</keyword>
<proteinExistence type="predicted"/>
<organism evidence="1 2">
    <name type="scientific">Datura stramonium</name>
    <name type="common">Jimsonweed</name>
    <name type="synonym">Common thornapple</name>
    <dbReference type="NCBI Taxonomy" id="4076"/>
    <lineage>
        <taxon>Eukaryota</taxon>
        <taxon>Viridiplantae</taxon>
        <taxon>Streptophyta</taxon>
        <taxon>Embryophyta</taxon>
        <taxon>Tracheophyta</taxon>
        <taxon>Spermatophyta</taxon>
        <taxon>Magnoliopsida</taxon>
        <taxon>eudicotyledons</taxon>
        <taxon>Gunneridae</taxon>
        <taxon>Pentapetalae</taxon>
        <taxon>asterids</taxon>
        <taxon>lamiids</taxon>
        <taxon>Solanales</taxon>
        <taxon>Solanaceae</taxon>
        <taxon>Solanoideae</taxon>
        <taxon>Datureae</taxon>
        <taxon>Datura</taxon>
    </lineage>
</organism>
<comment type="caution">
    <text evidence="1">The sequence shown here is derived from an EMBL/GenBank/DDBJ whole genome shotgun (WGS) entry which is preliminary data.</text>
</comment>
<gene>
    <name evidence="1" type="ORF">HAX54_037352</name>
</gene>
<protein>
    <submittedName>
        <fullName evidence="1">Uncharacterized protein</fullName>
    </submittedName>
</protein>
<reference evidence="1 2" key="1">
    <citation type="journal article" date="2021" name="BMC Genomics">
        <title>Datura genome reveals duplications of psychoactive alkaloid biosynthetic genes and high mutation rate following tissue culture.</title>
        <authorList>
            <person name="Rajewski A."/>
            <person name="Carter-House D."/>
            <person name="Stajich J."/>
            <person name="Litt A."/>
        </authorList>
    </citation>
    <scope>NUCLEOTIDE SEQUENCE [LARGE SCALE GENOMIC DNA]</scope>
    <source>
        <strain evidence="1">AR-01</strain>
    </source>
</reference>
<name>A0ABS8RMJ3_DATST</name>
<evidence type="ECO:0000313" key="2">
    <source>
        <dbReference type="Proteomes" id="UP000823775"/>
    </source>
</evidence>
<accession>A0ABS8RMJ3</accession>
<evidence type="ECO:0000313" key="1">
    <source>
        <dbReference type="EMBL" id="MCD7448038.1"/>
    </source>
</evidence>
<sequence>MSSLGSLPPYLPTFDARGCHGHCHQSTLLIPLYLKSLTSEITKPTNPIPIKEIMYVHGEPMILWEEVDNMIIQENLRQNAILVFKIQAYGEMRSNHVKTYIFSYSQRWLFSY</sequence>
<dbReference type="EMBL" id="JACEIK010000050">
    <property type="protein sequence ID" value="MCD7448038.1"/>
    <property type="molecule type" value="Genomic_DNA"/>
</dbReference>